<dbReference type="InterPro" id="IPR002220">
    <property type="entry name" value="DapA-like"/>
</dbReference>
<evidence type="ECO:0000256" key="1">
    <source>
        <dbReference type="ARBA" id="ARBA00003294"/>
    </source>
</evidence>
<sequence length="307" mass="32405">MANGTQDGIIFRGSIPAIVTPMHEDGSLDLPAFRKLIDWHVDEGTDALVVVGTSGESATLSVEEHILMVKTAVEHTAGRIPVIAGSGGNSTAEAIELTERAKAVGADATLQVVPYYNKPTQEGIYRHFRKIAETVDLPVILYNVPGRTVADMSNETILRLADVPGIVGVKDATGNIDRAAHLIKAAPAGFSIFSGDDPTAIALMLLGGHGNISVTANVAPRAMSDLCKAALNCDVKTARAIHLKLLSLHKNLFIESNPIPVKWALQALGRIEGGIRLPLTPLDARYHEIVRAALREAGLSGVSGALA</sequence>
<keyword evidence="9 12" id="KW-0456">Lyase</keyword>
<dbReference type="SUPFAM" id="SSF51569">
    <property type="entry name" value="Aldolase"/>
    <property type="match status" value="1"/>
</dbReference>
<dbReference type="Pfam" id="PF00701">
    <property type="entry name" value="DHDPS"/>
    <property type="match status" value="1"/>
</dbReference>
<comment type="catalytic activity">
    <reaction evidence="11 12">
        <text>L-aspartate 4-semialdehyde + pyruvate = (2S,4S)-4-hydroxy-2,3,4,5-tetrahydrodipicolinate + H2O + H(+)</text>
        <dbReference type="Rhea" id="RHEA:34171"/>
        <dbReference type="ChEBI" id="CHEBI:15361"/>
        <dbReference type="ChEBI" id="CHEBI:15377"/>
        <dbReference type="ChEBI" id="CHEBI:15378"/>
        <dbReference type="ChEBI" id="CHEBI:67139"/>
        <dbReference type="ChEBI" id="CHEBI:537519"/>
        <dbReference type="EC" id="4.3.3.7"/>
    </reaction>
</comment>
<dbReference type="PROSITE" id="PS00666">
    <property type="entry name" value="DHDPS_2"/>
    <property type="match status" value="1"/>
</dbReference>
<dbReference type="PRINTS" id="PR00146">
    <property type="entry name" value="DHPICSNTHASE"/>
</dbReference>
<evidence type="ECO:0000256" key="2">
    <source>
        <dbReference type="ARBA" id="ARBA00005120"/>
    </source>
</evidence>
<evidence type="ECO:0000256" key="8">
    <source>
        <dbReference type="ARBA" id="ARBA00023154"/>
    </source>
</evidence>
<dbReference type="Gene3D" id="3.20.20.70">
    <property type="entry name" value="Aldolase class I"/>
    <property type="match status" value="1"/>
</dbReference>
<evidence type="ECO:0000256" key="6">
    <source>
        <dbReference type="ARBA" id="ARBA00022605"/>
    </source>
</evidence>
<evidence type="ECO:0000256" key="10">
    <source>
        <dbReference type="ARBA" id="ARBA00023270"/>
    </source>
</evidence>
<reference evidence="14 15" key="1">
    <citation type="submission" date="2023-12" db="EMBL/GenBank/DDBJ databases">
        <title>Genome sequencing and assembly of bacterial species from a model synthetic community.</title>
        <authorList>
            <person name="Hogle S.L."/>
        </authorList>
    </citation>
    <scope>NUCLEOTIDE SEQUENCE [LARGE SCALE GENOMIC DNA]</scope>
    <source>
        <strain evidence="14 15">HAMBI 2494</strain>
    </source>
</reference>
<dbReference type="SMART" id="SM01130">
    <property type="entry name" value="DHDPS"/>
    <property type="match status" value="1"/>
</dbReference>
<keyword evidence="10 12" id="KW-0704">Schiff base</keyword>
<dbReference type="InterPro" id="IPR013785">
    <property type="entry name" value="Aldolase_TIM"/>
</dbReference>
<evidence type="ECO:0000256" key="3">
    <source>
        <dbReference type="ARBA" id="ARBA00007592"/>
    </source>
</evidence>
<proteinExistence type="inferred from homology"/>
<comment type="function">
    <text evidence="1 12">Catalyzes the condensation of (S)-aspartate-beta-semialdehyde [(S)-ASA] and pyruvate to 4-hydroxy-tetrahydrodipicolinate (HTPA).</text>
</comment>
<feature type="active site" description="Proton donor/acceptor" evidence="12">
    <location>
        <position position="142"/>
    </location>
</feature>
<dbReference type="CDD" id="cd00950">
    <property type="entry name" value="DHDPS"/>
    <property type="match status" value="1"/>
</dbReference>
<evidence type="ECO:0000256" key="13">
    <source>
        <dbReference type="PIRNR" id="PIRNR001365"/>
    </source>
</evidence>
<evidence type="ECO:0000256" key="4">
    <source>
        <dbReference type="ARBA" id="ARBA00012086"/>
    </source>
</evidence>
<accession>A0ABZ0WJI1</accession>
<dbReference type="InterPro" id="IPR005263">
    <property type="entry name" value="DapA"/>
</dbReference>
<dbReference type="NCBIfam" id="TIGR00674">
    <property type="entry name" value="dapA"/>
    <property type="match status" value="1"/>
</dbReference>
<evidence type="ECO:0000256" key="12">
    <source>
        <dbReference type="HAMAP-Rule" id="MF_00418"/>
    </source>
</evidence>
<comment type="similarity">
    <text evidence="3 12 13">Belongs to the DapA family.</text>
</comment>
<dbReference type="InterPro" id="IPR020625">
    <property type="entry name" value="Schiff_base-form_aldolases_AS"/>
</dbReference>
<feature type="binding site" evidence="12">
    <location>
        <position position="54"/>
    </location>
    <ligand>
        <name>pyruvate</name>
        <dbReference type="ChEBI" id="CHEBI:15361"/>
    </ligand>
</feature>
<keyword evidence="15" id="KW-1185">Reference proteome</keyword>
<keyword evidence="7 12" id="KW-0220">Diaminopimelate biosynthesis</keyword>
<organism evidence="14 15">
    <name type="scientific">Paraburkholderia kururiensis</name>
    <dbReference type="NCBI Taxonomy" id="984307"/>
    <lineage>
        <taxon>Bacteria</taxon>
        <taxon>Pseudomonadati</taxon>
        <taxon>Pseudomonadota</taxon>
        <taxon>Betaproteobacteria</taxon>
        <taxon>Burkholderiales</taxon>
        <taxon>Burkholderiaceae</taxon>
        <taxon>Paraburkholderia</taxon>
    </lineage>
</organism>
<dbReference type="HAMAP" id="MF_00418">
    <property type="entry name" value="DapA"/>
    <property type="match status" value="1"/>
</dbReference>
<dbReference type="PANTHER" id="PTHR12128:SF66">
    <property type="entry name" value="4-HYDROXY-2-OXOGLUTARATE ALDOLASE, MITOCHONDRIAL"/>
    <property type="match status" value="1"/>
</dbReference>
<dbReference type="PANTHER" id="PTHR12128">
    <property type="entry name" value="DIHYDRODIPICOLINATE SYNTHASE"/>
    <property type="match status" value="1"/>
</dbReference>
<name>A0ABZ0WJI1_9BURK</name>
<evidence type="ECO:0000256" key="5">
    <source>
        <dbReference type="ARBA" id="ARBA00022490"/>
    </source>
</evidence>
<keyword evidence="8 12" id="KW-0457">Lysine biosynthesis</keyword>
<protein>
    <recommendedName>
        <fullName evidence="4 12">4-hydroxy-tetrahydrodipicolinate synthase</fullName>
        <shortName evidence="12">HTPA synthase</shortName>
        <ecNumber evidence="4 12">4.3.3.7</ecNumber>
    </recommendedName>
</protein>
<feature type="active site" description="Schiff-base intermediate with substrate" evidence="12">
    <location>
        <position position="170"/>
    </location>
</feature>
<dbReference type="Proteomes" id="UP001325479">
    <property type="component" value="Chromosome"/>
</dbReference>
<feature type="site" description="Part of a proton relay during catalysis" evidence="12">
    <location>
        <position position="53"/>
    </location>
</feature>
<evidence type="ECO:0000256" key="11">
    <source>
        <dbReference type="ARBA" id="ARBA00047836"/>
    </source>
</evidence>
<dbReference type="PIRSF" id="PIRSF001365">
    <property type="entry name" value="DHDPS"/>
    <property type="match status" value="1"/>
</dbReference>
<feature type="binding site" evidence="12">
    <location>
        <position position="212"/>
    </location>
    <ligand>
        <name>pyruvate</name>
        <dbReference type="ChEBI" id="CHEBI:15361"/>
    </ligand>
</feature>
<evidence type="ECO:0000256" key="9">
    <source>
        <dbReference type="ARBA" id="ARBA00023239"/>
    </source>
</evidence>
<dbReference type="RefSeq" id="WP_114811487.1">
    <property type="nucleotide sequence ID" value="NZ_CP139965.1"/>
</dbReference>
<dbReference type="EMBL" id="CP139965">
    <property type="protein sequence ID" value="WQD77519.1"/>
    <property type="molecule type" value="Genomic_DNA"/>
</dbReference>
<keyword evidence="6 12" id="KW-0028">Amino-acid biosynthesis</keyword>
<dbReference type="GO" id="GO:0008840">
    <property type="term" value="F:4-hydroxy-tetrahydrodipicolinate synthase activity"/>
    <property type="evidence" value="ECO:0007669"/>
    <property type="project" value="UniProtKB-EC"/>
</dbReference>
<comment type="pathway">
    <text evidence="2 12">Amino-acid biosynthesis; L-lysine biosynthesis via DAP pathway; (S)-tetrahydrodipicolinate from L-aspartate: step 3/4.</text>
</comment>
<dbReference type="EC" id="4.3.3.7" evidence="4 12"/>
<comment type="subcellular location">
    <subcellularLocation>
        <location evidence="12">Cytoplasm</location>
    </subcellularLocation>
</comment>
<comment type="caution">
    <text evidence="12">Was originally thought to be a dihydrodipicolinate synthase (DHDPS), catalyzing the condensation of (S)-aspartate-beta-semialdehyde [(S)-ASA] and pyruvate to dihydrodipicolinate (DHDP). However, it was shown in E.coli that the product of the enzymatic reaction is not dihydrodipicolinate but in fact (4S)-4-hydroxy-2,3,4,5-tetrahydro-(2S)-dipicolinic acid (HTPA), and that the consecutive dehydration reaction leading to DHDP is not spontaneous but catalyzed by DapB.</text>
</comment>
<gene>
    <name evidence="12 14" type="primary">dapA</name>
    <name evidence="14" type="ORF">U0042_26295</name>
</gene>
<comment type="subunit">
    <text evidence="12">Homotetramer; dimer of dimers.</text>
</comment>
<evidence type="ECO:0000313" key="15">
    <source>
        <dbReference type="Proteomes" id="UP001325479"/>
    </source>
</evidence>
<evidence type="ECO:0000256" key="7">
    <source>
        <dbReference type="ARBA" id="ARBA00022915"/>
    </source>
</evidence>
<evidence type="ECO:0000313" key="14">
    <source>
        <dbReference type="EMBL" id="WQD77519.1"/>
    </source>
</evidence>
<keyword evidence="5 12" id="KW-0963">Cytoplasm</keyword>
<feature type="site" description="Part of a proton relay during catalysis" evidence="12">
    <location>
        <position position="116"/>
    </location>
</feature>